<dbReference type="AlphaFoldDB" id="A0A974HG71"/>
<reference evidence="2" key="1">
    <citation type="journal article" date="2016" name="Nature">
        <title>Genome evolution in the allotetraploid frog Xenopus laevis.</title>
        <authorList>
            <person name="Session A.M."/>
            <person name="Uno Y."/>
            <person name="Kwon T."/>
            <person name="Chapman J.A."/>
            <person name="Toyoda A."/>
            <person name="Takahashi S."/>
            <person name="Fukui A."/>
            <person name="Hikosaka A."/>
            <person name="Suzuki A."/>
            <person name="Kondo M."/>
            <person name="van Heeringen S.J."/>
            <person name="Quigley I."/>
            <person name="Heinz S."/>
            <person name="Ogino H."/>
            <person name="Ochi H."/>
            <person name="Hellsten U."/>
            <person name="Lyons J.B."/>
            <person name="Simakov O."/>
            <person name="Putnam N."/>
            <person name="Stites J."/>
            <person name="Kuroki Y."/>
            <person name="Tanaka T."/>
            <person name="Michiue T."/>
            <person name="Watanabe M."/>
            <person name="Bogdanovic O."/>
            <person name="Lister R."/>
            <person name="Georgiou G."/>
            <person name="Paranjpe S.S."/>
            <person name="van Kruijsbergen I."/>
            <person name="Shu S."/>
            <person name="Carlson J."/>
            <person name="Kinoshita T."/>
            <person name="Ohta Y."/>
            <person name="Mawaribuchi S."/>
            <person name="Jenkins J."/>
            <person name="Grimwood J."/>
            <person name="Schmutz J."/>
            <person name="Mitros T."/>
            <person name="Mozaffari S.V."/>
            <person name="Suzuki Y."/>
            <person name="Haramoto Y."/>
            <person name="Yamamoto T.S."/>
            <person name="Takagi C."/>
            <person name="Heald R."/>
            <person name="Miller K."/>
            <person name="Haudenschild C."/>
            <person name="Kitzman J."/>
            <person name="Nakayama T."/>
            <person name="Izutsu Y."/>
            <person name="Robert J."/>
            <person name="Fortriede J."/>
            <person name="Burns K."/>
            <person name="Lotay V."/>
            <person name="Karimi K."/>
            <person name="Yasuoka Y."/>
            <person name="Dichmann D.S."/>
            <person name="Flajnik M.F."/>
            <person name="Houston D.W."/>
            <person name="Shendure J."/>
            <person name="DuPasquier L."/>
            <person name="Vize P.D."/>
            <person name="Zorn A.M."/>
            <person name="Ito M."/>
            <person name="Marcotte E.M."/>
            <person name="Wallingford J.B."/>
            <person name="Ito Y."/>
            <person name="Asashima M."/>
            <person name="Ueno N."/>
            <person name="Matsuda Y."/>
            <person name="Veenstra G.J."/>
            <person name="Fujiyama A."/>
            <person name="Harland R.M."/>
            <person name="Taira M."/>
            <person name="Rokhsar D.S."/>
        </authorList>
    </citation>
    <scope>NUCLEOTIDE SEQUENCE [LARGE SCALE GENOMIC DNA]</scope>
    <source>
        <strain evidence="2">J</strain>
    </source>
</reference>
<dbReference type="Proteomes" id="UP000694892">
    <property type="component" value="Chromosome 6L"/>
</dbReference>
<accession>A0A974HG71</accession>
<evidence type="ECO:0000313" key="1">
    <source>
        <dbReference type="EMBL" id="OCT76744.1"/>
    </source>
</evidence>
<evidence type="ECO:0000313" key="2">
    <source>
        <dbReference type="Proteomes" id="UP000694892"/>
    </source>
</evidence>
<organism evidence="1 2">
    <name type="scientific">Xenopus laevis</name>
    <name type="common">African clawed frog</name>
    <dbReference type="NCBI Taxonomy" id="8355"/>
    <lineage>
        <taxon>Eukaryota</taxon>
        <taxon>Metazoa</taxon>
        <taxon>Chordata</taxon>
        <taxon>Craniata</taxon>
        <taxon>Vertebrata</taxon>
        <taxon>Euteleostomi</taxon>
        <taxon>Amphibia</taxon>
        <taxon>Batrachia</taxon>
        <taxon>Anura</taxon>
        <taxon>Pipoidea</taxon>
        <taxon>Pipidae</taxon>
        <taxon>Xenopodinae</taxon>
        <taxon>Xenopus</taxon>
        <taxon>Xenopus</taxon>
    </lineage>
</organism>
<dbReference type="EMBL" id="CM004476">
    <property type="protein sequence ID" value="OCT76744.1"/>
    <property type="molecule type" value="Genomic_DNA"/>
</dbReference>
<gene>
    <name evidence="1" type="ORF">XELAEV_18031945mg</name>
</gene>
<name>A0A974HG71_XENLA</name>
<protein>
    <submittedName>
        <fullName evidence="1">Uncharacterized protein</fullName>
    </submittedName>
</protein>
<sequence length="211" mass="23782">MIRSKILLRIRIKFKAAAAAAGEAPGRHVTRRSKLPNIPAQFSPTPRAPEFLKLYGNSFPHMPTRFPPSHNRKKRVRLRGLKPAITFSRNNGHGSGCVCVFGGDIRVRLLLSHRNRRKVWKCSDYVCTKATIDQISYIPPPLFWDSRWVLSNQAWCRTERTNNSRGETGWEFGSLRCINPSPSLSGSALPWLLYPSHPRSAASLECGGMCQ</sequence>
<proteinExistence type="predicted"/>